<evidence type="ECO:0000313" key="2">
    <source>
        <dbReference type="Proteomes" id="UP000054516"/>
    </source>
</evidence>
<protein>
    <submittedName>
        <fullName evidence="1">Uncharacterized protein</fullName>
    </submittedName>
</protein>
<dbReference type="Proteomes" id="UP000054516">
    <property type="component" value="Unassembled WGS sequence"/>
</dbReference>
<name>A0A1S8A829_ROSNE</name>
<keyword evidence="2" id="KW-1185">Reference proteome</keyword>
<proteinExistence type="predicted"/>
<reference evidence="1" key="1">
    <citation type="submission" date="2016-03" db="EMBL/GenBank/DDBJ databases">
        <title>Draft genome sequence of Rosellinia necatrix.</title>
        <authorList>
            <person name="Kanematsu S."/>
        </authorList>
    </citation>
    <scope>NUCLEOTIDE SEQUENCE [LARGE SCALE GENOMIC DNA]</scope>
    <source>
        <strain evidence="1">W97</strain>
    </source>
</reference>
<gene>
    <name evidence="1" type="ORF">SAMD00023353_2300750</name>
</gene>
<accession>A0A1S8A829</accession>
<dbReference type="AlphaFoldDB" id="A0A1S8A829"/>
<sequence>MKAAIWDTGYVLRRTEPFGPPICDAPHRHDDAISRHNRVHSSAPPLIWPRIDVHAEG</sequence>
<organism evidence="1">
    <name type="scientific">Rosellinia necatrix</name>
    <name type="common">White root-rot fungus</name>
    <dbReference type="NCBI Taxonomy" id="77044"/>
    <lineage>
        <taxon>Eukaryota</taxon>
        <taxon>Fungi</taxon>
        <taxon>Dikarya</taxon>
        <taxon>Ascomycota</taxon>
        <taxon>Pezizomycotina</taxon>
        <taxon>Sordariomycetes</taxon>
        <taxon>Xylariomycetidae</taxon>
        <taxon>Xylariales</taxon>
        <taxon>Xylariaceae</taxon>
        <taxon>Rosellinia</taxon>
    </lineage>
</organism>
<evidence type="ECO:0000313" key="1">
    <source>
        <dbReference type="EMBL" id="GAW26169.1"/>
    </source>
</evidence>
<dbReference type="EMBL" id="DF977468">
    <property type="protein sequence ID" value="GAW26169.1"/>
    <property type="molecule type" value="Genomic_DNA"/>
</dbReference>